<dbReference type="GO" id="GO:0051267">
    <property type="term" value="F:CP2 mannose-ethanolamine phosphotransferase activity"/>
    <property type="evidence" value="ECO:0007669"/>
    <property type="project" value="TreeGrafter"/>
</dbReference>
<evidence type="ECO:0000259" key="3">
    <source>
        <dbReference type="Pfam" id="PF19316"/>
    </source>
</evidence>
<dbReference type="PANTHER" id="PTHR23072:SF0">
    <property type="entry name" value="GPI ETHANOLAMINE PHOSPHATE TRANSFERASE 2"/>
    <property type="match status" value="1"/>
</dbReference>
<feature type="chain" id="PRO_5018270899" description="GPI ethanolamine phosphate transferase 2 C-terminal domain-containing protein" evidence="2">
    <location>
        <begin position="27"/>
        <end position="99"/>
    </location>
</feature>
<name>A0A3P7P3E2_DIBLA</name>
<dbReference type="Pfam" id="PF19316">
    <property type="entry name" value="PIGO_PIGG"/>
    <property type="match status" value="1"/>
</dbReference>
<feature type="signal peptide" evidence="2">
    <location>
        <begin position="1"/>
        <end position="26"/>
    </location>
</feature>
<dbReference type="EMBL" id="UYRU01054058">
    <property type="protein sequence ID" value="VDN12506.1"/>
    <property type="molecule type" value="Genomic_DNA"/>
</dbReference>
<evidence type="ECO:0000313" key="5">
    <source>
        <dbReference type="Proteomes" id="UP000281553"/>
    </source>
</evidence>
<dbReference type="InterPro" id="IPR045687">
    <property type="entry name" value="PIGG/GPI7_C"/>
</dbReference>
<evidence type="ECO:0000256" key="1">
    <source>
        <dbReference type="SAM" id="Phobius"/>
    </source>
</evidence>
<keyword evidence="1" id="KW-1133">Transmembrane helix</keyword>
<dbReference type="AlphaFoldDB" id="A0A3P7P3E2"/>
<reference evidence="4 5" key="1">
    <citation type="submission" date="2018-11" db="EMBL/GenBank/DDBJ databases">
        <authorList>
            <consortium name="Pathogen Informatics"/>
        </authorList>
    </citation>
    <scope>NUCLEOTIDE SEQUENCE [LARGE SCALE GENOMIC DNA]</scope>
</reference>
<protein>
    <recommendedName>
        <fullName evidence="3">GPI ethanolamine phosphate transferase 2 C-terminal domain-containing protein</fullName>
    </recommendedName>
</protein>
<dbReference type="PANTHER" id="PTHR23072">
    <property type="entry name" value="PHOSPHATIDYLINOSITOL GLYCAN-RELATED"/>
    <property type="match status" value="1"/>
</dbReference>
<keyword evidence="2" id="KW-0732">Signal</keyword>
<feature type="transmembrane region" description="Helical" evidence="1">
    <location>
        <begin position="33"/>
        <end position="51"/>
    </location>
</feature>
<feature type="transmembrane region" description="Helical" evidence="1">
    <location>
        <begin position="63"/>
        <end position="82"/>
    </location>
</feature>
<proteinExistence type="predicted"/>
<accession>A0A3P7P3E2</accession>
<organism evidence="4 5">
    <name type="scientific">Dibothriocephalus latus</name>
    <name type="common">Fish tapeworm</name>
    <name type="synonym">Diphyllobothrium latum</name>
    <dbReference type="NCBI Taxonomy" id="60516"/>
    <lineage>
        <taxon>Eukaryota</taxon>
        <taxon>Metazoa</taxon>
        <taxon>Spiralia</taxon>
        <taxon>Lophotrochozoa</taxon>
        <taxon>Platyhelminthes</taxon>
        <taxon>Cestoda</taxon>
        <taxon>Eucestoda</taxon>
        <taxon>Diphyllobothriidea</taxon>
        <taxon>Diphyllobothriidae</taxon>
        <taxon>Dibothriocephalus</taxon>
    </lineage>
</organism>
<dbReference type="GO" id="GO:0005789">
    <property type="term" value="C:endoplasmic reticulum membrane"/>
    <property type="evidence" value="ECO:0007669"/>
    <property type="project" value="TreeGrafter"/>
</dbReference>
<dbReference type="InterPro" id="IPR039527">
    <property type="entry name" value="PIGG/GPI7"/>
</dbReference>
<evidence type="ECO:0000256" key="2">
    <source>
        <dbReference type="SAM" id="SignalP"/>
    </source>
</evidence>
<gene>
    <name evidence="4" type="ORF">DILT_LOCUS8337</name>
</gene>
<keyword evidence="1" id="KW-0812">Transmembrane</keyword>
<sequence>MVKLLTAFTLSLLVLHLLSLFSSSLIEEEHQTWYFFSTSVLSFFIIVMAVADHASDRLRVRGTRILSITLILIVDRFLLRYLNKTGDKWIHLPDFTDWL</sequence>
<evidence type="ECO:0000313" key="4">
    <source>
        <dbReference type="EMBL" id="VDN12506.1"/>
    </source>
</evidence>
<dbReference type="OrthoDB" id="272139at2759"/>
<dbReference type="Proteomes" id="UP000281553">
    <property type="component" value="Unassembled WGS sequence"/>
</dbReference>
<keyword evidence="1" id="KW-0472">Membrane</keyword>
<keyword evidence="5" id="KW-1185">Reference proteome</keyword>
<dbReference type="GO" id="GO:0006506">
    <property type="term" value="P:GPI anchor biosynthetic process"/>
    <property type="evidence" value="ECO:0007669"/>
    <property type="project" value="InterPro"/>
</dbReference>
<feature type="domain" description="GPI ethanolamine phosphate transferase 2 C-terminal" evidence="3">
    <location>
        <begin position="8"/>
        <end position="95"/>
    </location>
</feature>